<feature type="compositionally biased region" description="Basic residues" evidence="1">
    <location>
        <begin position="82"/>
        <end position="94"/>
    </location>
</feature>
<feature type="region of interest" description="Disordered" evidence="1">
    <location>
        <begin position="1"/>
        <end position="35"/>
    </location>
</feature>
<reference evidence="2" key="1">
    <citation type="submission" date="2023-03" db="EMBL/GenBank/DDBJ databases">
        <title>Massive genome expansion in bonnet fungi (Mycena s.s.) driven by repeated elements and novel gene families across ecological guilds.</title>
        <authorList>
            <consortium name="Lawrence Berkeley National Laboratory"/>
            <person name="Harder C.B."/>
            <person name="Miyauchi S."/>
            <person name="Viragh M."/>
            <person name="Kuo A."/>
            <person name="Thoen E."/>
            <person name="Andreopoulos B."/>
            <person name="Lu D."/>
            <person name="Skrede I."/>
            <person name="Drula E."/>
            <person name="Henrissat B."/>
            <person name="Morin E."/>
            <person name="Kohler A."/>
            <person name="Barry K."/>
            <person name="LaButti K."/>
            <person name="Morin E."/>
            <person name="Salamov A."/>
            <person name="Lipzen A."/>
            <person name="Mereny Z."/>
            <person name="Hegedus B."/>
            <person name="Baldrian P."/>
            <person name="Stursova M."/>
            <person name="Weitz H."/>
            <person name="Taylor A."/>
            <person name="Grigoriev I.V."/>
            <person name="Nagy L.G."/>
            <person name="Martin F."/>
            <person name="Kauserud H."/>
        </authorList>
    </citation>
    <scope>NUCLEOTIDE SEQUENCE</scope>
    <source>
        <strain evidence="2">CBHHK182m</strain>
    </source>
</reference>
<evidence type="ECO:0000313" key="3">
    <source>
        <dbReference type="Proteomes" id="UP001215598"/>
    </source>
</evidence>
<dbReference type="Proteomes" id="UP001215598">
    <property type="component" value="Unassembled WGS sequence"/>
</dbReference>
<dbReference type="EMBL" id="JARKIB010000241">
    <property type="protein sequence ID" value="KAJ7720349.1"/>
    <property type="molecule type" value="Genomic_DNA"/>
</dbReference>
<name>A0AAD7MJM4_9AGAR</name>
<evidence type="ECO:0000256" key="1">
    <source>
        <dbReference type="SAM" id="MobiDB-lite"/>
    </source>
</evidence>
<accession>A0AAD7MJM4</accession>
<sequence length="134" mass="15243">MPSTYRSRSRTTSTSPCCHTHPRPAPQTHGGDHLPMALISRGRYSVNPRRAALPGVHRTRFRTTSVPPPPPLFHSMTPHTAGGRRPKPVSHRARHVRRKIYRADPDSRVQALNWRRRRRRAPIIATEPPHSPSI</sequence>
<feature type="compositionally biased region" description="Low complexity" evidence="1">
    <location>
        <begin position="1"/>
        <end position="15"/>
    </location>
</feature>
<gene>
    <name evidence="2" type="ORF">B0H16DRAFT_1738891</name>
</gene>
<proteinExistence type="predicted"/>
<keyword evidence="3" id="KW-1185">Reference proteome</keyword>
<evidence type="ECO:0000313" key="2">
    <source>
        <dbReference type="EMBL" id="KAJ7720349.1"/>
    </source>
</evidence>
<feature type="region of interest" description="Disordered" evidence="1">
    <location>
        <begin position="53"/>
        <end position="94"/>
    </location>
</feature>
<comment type="caution">
    <text evidence="2">The sequence shown here is derived from an EMBL/GenBank/DDBJ whole genome shotgun (WGS) entry which is preliminary data.</text>
</comment>
<organism evidence="2 3">
    <name type="scientific">Mycena metata</name>
    <dbReference type="NCBI Taxonomy" id="1033252"/>
    <lineage>
        <taxon>Eukaryota</taxon>
        <taxon>Fungi</taxon>
        <taxon>Dikarya</taxon>
        <taxon>Basidiomycota</taxon>
        <taxon>Agaricomycotina</taxon>
        <taxon>Agaricomycetes</taxon>
        <taxon>Agaricomycetidae</taxon>
        <taxon>Agaricales</taxon>
        <taxon>Marasmiineae</taxon>
        <taxon>Mycenaceae</taxon>
        <taxon>Mycena</taxon>
    </lineage>
</organism>
<dbReference type="AlphaFoldDB" id="A0AAD7MJM4"/>
<protein>
    <submittedName>
        <fullName evidence="2">Uncharacterized protein</fullName>
    </submittedName>
</protein>